<evidence type="ECO:0000256" key="6">
    <source>
        <dbReference type="ARBA" id="ARBA00022741"/>
    </source>
</evidence>
<evidence type="ECO:0000256" key="15">
    <source>
        <dbReference type="ARBA" id="ARBA00023113"/>
    </source>
</evidence>
<evidence type="ECO:0000256" key="14">
    <source>
        <dbReference type="ARBA" id="ARBA00022932"/>
    </source>
</evidence>
<evidence type="ECO:0000256" key="12">
    <source>
        <dbReference type="ARBA" id="ARBA00022908"/>
    </source>
</evidence>
<keyword evidence="14" id="KW-0808">Transferase</keyword>
<evidence type="ECO:0000256" key="2">
    <source>
        <dbReference type="ARBA" id="ARBA00022612"/>
    </source>
</evidence>
<evidence type="ECO:0000313" key="21">
    <source>
        <dbReference type="Proteomes" id="UP001307889"/>
    </source>
</evidence>
<keyword evidence="3" id="KW-0645">Protease</keyword>
<dbReference type="InterPro" id="IPR043502">
    <property type="entry name" value="DNA/RNA_pol_sf"/>
</dbReference>
<evidence type="ECO:0000256" key="8">
    <source>
        <dbReference type="ARBA" id="ARBA00022759"/>
    </source>
</evidence>
<dbReference type="InterPro" id="IPR036397">
    <property type="entry name" value="RNaseH_sf"/>
</dbReference>
<sequence length="1327" mass="152037">MDSTKVRVGLLDGKSNWTTWKFKIMIVLRGIPKALELVEGKFEKPVLSDPTTTEKHQLHEKALESFAKLESDVLIVLTTNMSEDTIQKIMRFQSAKDVWKELHRLFDGVAEDKAYDLCLEFFGYEWKRDFDVATNMSHLKNIWESLKIETKNQDASCELPELFLICKILGALPEEFFSFKSSWLLMPKEGRTIEELTDKLCAHERALNNKDKSLTSTPDALAVQDYRKFKTKKQDPVCKYCKAKGHTVKKCFKWKADGRPPKPAKEEGRDRVNVVLGLANEEVYHSFGETNQDWLVDNGATYHITPSKELFSAYEPFVDRAHCVTTANGEVLKAEGKGSIDVEAIVNQKRRIVTLSDVWYVPKIRRNLFSVLAAQDKNVNSKFVSTREECAFIVNDDLILKGRRKPNGGLFKLDVTTVLPETNVNSVYEDSRLQLYHERFGHQSKRHVKTLIEREFGIKTQLDSELCEGCQYGKAHRLPFGSRERAKQPAELIHTDVCGPFEKSVSGFKYYVMFKDDFSRYKFVYFLKNKSDVKFRLSQFLAEVKNSGYKIQVILSDNGGEFDCHDVRKILAKEGVKQRLTMPYTPQQAGCVEREHRTVVEMARTLMHCYEGIIPQKLWAEMINTSTYILNISGKSSIEHKSPYEVWFSKKPNLKHLRIIGCPCYVHTPKQLRKKMDRKSEKGILVGYEGWDGYRIWCKENDKVIKSRDIKFDEDSIFLQRNQQITKSSPCSEENTNPQQEEDPIESILYQRPEESIDVDSDSHIPSGNGEYDTCNDSEEEPSPVEQMVLRDRSKIKPPSRLGYVVMNVCAVDEPQTYEQALASPEKSNWVQAMESEIRSLKENKTWTMETLPKGKRTLPCKWVYKVKMNPDGTIDKYKARLVAKGFSQRKGQDYEQTFSPVAKTSTIRSILSIAASRKLSLTQFDVSTAFLYGELDEEIYIEQPKGFEDNSEKVCRLRRSLYGLKQAPRCWNRRFAKYLKSIGFKQSEADSCLFIRKDGENLTLLALYVDDGLLATTKAEQAEVILNQLRQEFKITSKPASYYLGIEIEQREDGAVRIHQEAYTNKILQRFGMADCKPAVTPIIKDESEAKDEAKGKEKQDFPYRQAVGALMYLMVGTRPDISYAVGVVCRKLENPQSEDVIRVKRIFRYLKGTADFGITYHNREGDLECYSDADLGGDASTGRSTTGVVCLHAGSIISWFSQLQSTVSISTTEAEITAASEAARELIWLKRLFEEVLEIELKPVVKIDNEAAIKLARNPENHKRTKHIRIRHFFVRELVSEGEIEVEAVETANQLADMFTKPIHKPKMLEHCGQFGMDRRATKTA</sequence>
<dbReference type="Pfam" id="PF13976">
    <property type="entry name" value="gag_pre-integrs"/>
    <property type="match status" value="1"/>
</dbReference>
<dbReference type="Proteomes" id="UP001307889">
    <property type="component" value="Chromosome 3"/>
</dbReference>
<evidence type="ECO:0000256" key="9">
    <source>
        <dbReference type="ARBA" id="ARBA00022801"/>
    </source>
</evidence>
<keyword evidence="13" id="KW-0695">RNA-directed DNA polymerase</keyword>
<keyword evidence="12" id="KW-0229">DNA integration</keyword>
<keyword evidence="6" id="KW-0547">Nucleotide-binding</keyword>
<evidence type="ECO:0000256" key="16">
    <source>
        <dbReference type="ARBA" id="ARBA00023172"/>
    </source>
</evidence>
<keyword evidence="7" id="KW-0064">Aspartyl protease</keyword>
<protein>
    <submittedName>
        <fullName evidence="20">Hydra magnipapillata</fullName>
    </submittedName>
</protein>
<dbReference type="Gene3D" id="3.30.420.10">
    <property type="entry name" value="Ribonuclease H-like superfamily/Ribonuclease H"/>
    <property type="match status" value="1"/>
</dbReference>
<dbReference type="CDD" id="cd09272">
    <property type="entry name" value="RNase_HI_RT_Ty1"/>
    <property type="match status" value="1"/>
</dbReference>
<keyword evidence="4" id="KW-0540">Nuclease</keyword>
<organism evidence="20 21">
    <name type="scientific">Nesidiocoris tenuis</name>
    <dbReference type="NCBI Taxonomy" id="355587"/>
    <lineage>
        <taxon>Eukaryota</taxon>
        <taxon>Metazoa</taxon>
        <taxon>Ecdysozoa</taxon>
        <taxon>Arthropoda</taxon>
        <taxon>Hexapoda</taxon>
        <taxon>Insecta</taxon>
        <taxon>Pterygota</taxon>
        <taxon>Neoptera</taxon>
        <taxon>Paraneoptera</taxon>
        <taxon>Hemiptera</taxon>
        <taxon>Heteroptera</taxon>
        <taxon>Panheteroptera</taxon>
        <taxon>Cimicomorpha</taxon>
        <taxon>Miridae</taxon>
        <taxon>Dicyphina</taxon>
        <taxon>Nesidiocoris</taxon>
    </lineage>
</organism>
<dbReference type="PROSITE" id="PS50994">
    <property type="entry name" value="INTEGRASE"/>
    <property type="match status" value="1"/>
</dbReference>
<keyword evidence="11" id="KW-0460">Magnesium</keyword>
<dbReference type="InterPro" id="IPR039537">
    <property type="entry name" value="Retrotran_Ty1/copia-like"/>
</dbReference>
<keyword evidence="17" id="KW-0511">Multifunctional enzyme</keyword>
<dbReference type="InterPro" id="IPR025724">
    <property type="entry name" value="GAG-pre-integrase_dom"/>
</dbReference>
<evidence type="ECO:0000256" key="3">
    <source>
        <dbReference type="ARBA" id="ARBA00022670"/>
    </source>
</evidence>
<keyword evidence="10" id="KW-0067">ATP-binding</keyword>
<accession>A0ABN7ALX3</accession>
<keyword evidence="9" id="KW-0378">Hydrolase</keyword>
<keyword evidence="16" id="KW-0233">DNA recombination</keyword>
<dbReference type="InterPro" id="IPR001584">
    <property type="entry name" value="Integrase_cat-core"/>
</dbReference>
<dbReference type="Pfam" id="PF25597">
    <property type="entry name" value="SH3_retrovirus"/>
    <property type="match status" value="1"/>
</dbReference>
<evidence type="ECO:0000259" key="19">
    <source>
        <dbReference type="PROSITE" id="PS50994"/>
    </source>
</evidence>
<name>A0ABN7ALX3_9HEMI</name>
<evidence type="ECO:0000256" key="7">
    <source>
        <dbReference type="ARBA" id="ARBA00022750"/>
    </source>
</evidence>
<evidence type="ECO:0000256" key="13">
    <source>
        <dbReference type="ARBA" id="ARBA00022918"/>
    </source>
</evidence>
<dbReference type="InterPro" id="IPR013103">
    <property type="entry name" value="RVT_2"/>
</dbReference>
<keyword evidence="8" id="KW-0255">Endonuclease</keyword>
<dbReference type="InterPro" id="IPR012337">
    <property type="entry name" value="RNaseH-like_sf"/>
</dbReference>
<evidence type="ECO:0000256" key="5">
    <source>
        <dbReference type="ARBA" id="ARBA00022723"/>
    </source>
</evidence>
<keyword evidence="2" id="KW-1188">Viral release from host cell</keyword>
<reference evidence="20 21" key="1">
    <citation type="submission" date="2023-09" db="EMBL/GenBank/DDBJ databases">
        <title>Nesidiocoris tenuis whole genome shotgun sequence.</title>
        <authorList>
            <person name="Shibata T."/>
            <person name="Shimoda M."/>
            <person name="Kobayashi T."/>
            <person name="Uehara T."/>
        </authorList>
    </citation>
    <scope>NUCLEOTIDE SEQUENCE [LARGE SCALE GENOMIC DNA]</scope>
    <source>
        <strain evidence="20 21">Japan</strain>
    </source>
</reference>
<dbReference type="SUPFAM" id="SSF56672">
    <property type="entry name" value="DNA/RNA polymerases"/>
    <property type="match status" value="1"/>
</dbReference>
<dbReference type="InterPro" id="IPR054722">
    <property type="entry name" value="PolX-like_BBD"/>
</dbReference>
<evidence type="ECO:0000256" key="11">
    <source>
        <dbReference type="ARBA" id="ARBA00022842"/>
    </source>
</evidence>
<proteinExistence type="predicted"/>
<evidence type="ECO:0000256" key="10">
    <source>
        <dbReference type="ARBA" id="ARBA00022840"/>
    </source>
</evidence>
<feature type="compositionally biased region" description="Acidic residues" evidence="18">
    <location>
        <begin position="774"/>
        <end position="783"/>
    </location>
</feature>
<dbReference type="EMBL" id="AP028911">
    <property type="protein sequence ID" value="BES91891.1"/>
    <property type="molecule type" value="Genomic_DNA"/>
</dbReference>
<feature type="compositionally biased region" description="Polar residues" evidence="18">
    <location>
        <begin position="723"/>
        <end position="739"/>
    </location>
</feature>
<feature type="region of interest" description="Disordered" evidence="18">
    <location>
        <begin position="723"/>
        <end position="745"/>
    </location>
</feature>
<dbReference type="Pfam" id="PF22936">
    <property type="entry name" value="Pol_BBD"/>
    <property type="match status" value="1"/>
</dbReference>
<keyword evidence="21" id="KW-1185">Reference proteome</keyword>
<evidence type="ECO:0000256" key="18">
    <source>
        <dbReference type="SAM" id="MobiDB-lite"/>
    </source>
</evidence>
<dbReference type="PANTHER" id="PTHR42648:SF11">
    <property type="entry name" value="TRANSPOSON TY4-P GAG-POL POLYPROTEIN"/>
    <property type="match status" value="1"/>
</dbReference>
<dbReference type="Pfam" id="PF00665">
    <property type="entry name" value="rve"/>
    <property type="match status" value="1"/>
</dbReference>
<dbReference type="PANTHER" id="PTHR42648">
    <property type="entry name" value="TRANSPOSASE, PUTATIVE-RELATED"/>
    <property type="match status" value="1"/>
</dbReference>
<dbReference type="InterPro" id="IPR057670">
    <property type="entry name" value="SH3_retrovirus"/>
</dbReference>
<keyword evidence="5" id="KW-0479">Metal-binding</keyword>
<evidence type="ECO:0000313" key="20">
    <source>
        <dbReference type="EMBL" id="BES91891.1"/>
    </source>
</evidence>
<feature type="domain" description="Integrase catalytic" evidence="19">
    <location>
        <begin position="485"/>
        <end position="651"/>
    </location>
</feature>
<dbReference type="SUPFAM" id="SSF53098">
    <property type="entry name" value="Ribonuclease H-like"/>
    <property type="match status" value="1"/>
</dbReference>
<comment type="function">
    <text evidence="1">The aspartyl protease (PR) mediates the proteolytic cleavages of the Gag and Gag-Pol polyproteins after assembly of the VLP.</text>
</comment>
<gene>
    <name evidence="20" type="ORF">NTJ_04699</name>
</gene>
<dbReference type="Pfam" id="PF14223">
    <property type="entry name" value="Retrotran_gag_2"/>
    <property type="match status" value="1"/>
</dbReference>
<evidence type="ECO:0000256" key="4">
    <source>
        <dbReference type="ARBA" id="ARBA00022722"/>
    </source>
</evidence>
<evidence type="ECO:0000256" key="17">
    <source>
        <dbReference type="ARBA" id="ARBA00023268"/>
    </source>
</evidence>
<evidence type="ECO:0000256" key="1">
    <source>
        <dbReference type="ARBA" id="ARBA00002180"/>
    </source>
</evidence>
<keyword evidence="14" id="KW-0239">DNA-directed DNA polymerase</keyword>
<dbReference type="Pfam" id="PF07727">
    <property type="entry name" value="RVT_2"/>
    <property type="match status" value="1"/>
</dbReference>
<keyword evidence="15" id="KW-0917">Virion maturation</keyword>
<keyword evidence="14" id="KW-0548">Nucleotidyltransferase</keyword>
<feature type="region of interest" description="Disordered" evidence="18">
    <location>
        <begin position="757"/>
        <end position="792"/>
    </location>
</feature>